<feature type="compositionally biased region" description="Basic and acidic residues" evidence="1">
    <location>
        <begin position="83"/>
        <end position="99"/>
    </location>
</feature>
<feature type="transmembrane region" description="Helical" evidence="2">
    <location>
        <begin position="6"/>
        <end position="24"/>
    </location>
</feature>
<comment type="caution">
    <text evidence="3">The sequence shown here is derived from an EMBL/GenBank/DDBJ whole genome shotgun (WGS) entry which is preliminary data.</text>
</comment>
<dbReference type="GeneID" id="95352569"/>
<evidence type="ECO:0000313" key="4">
    <source>
        <dbReference type="Proteomes" id="UP000617734"/>
    </source>
</evidence>
<accession>A0A919FKK2</accession>
<feature type="compositionally biased region" description="Basic and acidic residues" evidence="1">
    <location>
        <begin position="142"/>
        <end position="162"/>
    </location>
</feature>
<reference evidence="3" key="1">
    <citation type="journal article" date="2014" name="Int. J. Syst. Evol. Microbiol.">
        <title>Complete genome sequence of Corynebacterium casei LMG S-19264T (=DSM 44701T), isolated from a smear-ripened cheese.</title>
        <authorList>
            <consortium name="US DOE Joint Genome Institute (JGI-PGF)"/>
            <person name="Walter F."/>
            <person name="Albersmeier A."/>
            <person name="Kalinowski J."/>
            <person name="Ruckert C."/>
        </authorList>
    </citation>
    <scope>NUCLEOTIDE SEQUENCE</scope>
    <source>
        <strain evidence="3">JCM 4646</strain>
    </source>
</reference>
<feature type="region of interest" description="Disordered" evidence="1">
    <location>
        <begin position="51"/>
        <end position="162"/>
    </location>
</feature>
<feature type="compositionally biased region" description="Low complexity" evidence="1">
    <location>
        <begin position="423"/>
        <end position="432"/>
    </location>
</feature>
<keyword evidence="4" id="KW-1185">Reference proteome</keyword>
<dbReference type="EMBL" id="BNBO01000008">
    <property type="protein sequence ID" value="GHH66714.1"/>
    <property type="molecule type" value="Genomic_DNA"/>
</dbReference>
<feature type="region of interest" description="Disordered" evidence="1">
    <location>
        <begin position="399"/>
        <end position="444"/>
    </location>
</feature>
<evidence type="ECO:0000256" key="1">
    <source>
        <dbReference type="SAM" id="MobiDB-lite"/>
    </source>
</evidence>
<organism evidence="3 4">
    <name type="scientific">Kitasatospora indigofera</name>
    <dbReference type="NCBI Taxonomy" id="67307"/>
    <lineage>
        <taxon>Bacteria</taxon>
        <taxon>Bacillati</taxon>
        <taxon>Actinomycetota</taxon>
        <taxon>Actinomycetes</taxon>
        <taxon>Kitasatosporales</taxon>
        <taxon>Streptomycetaceae</taxon>
        <taxon>Kitasatospora</taxon>
    </lineage>
</organism>
<evidence type="ECO:0000256" key="2">
    <source>
        <dbReference type="SAM" id="Phobius"/>
    </source>
</evidence>
<gene>
    <name evidence="3" type="ORF">GCM10018781_20930</name>
</gene>
<evidence type="ECO:0000313" key="3">
    <source>
        <dbReference type="EMBL" id="GHH66714.1"/>
    </source>
</evidence>
<feature type="compositionally biased region" description="Basic and acidic residues" evidence="1">
    <location>
        <begin position="435"/>
        <end position="444"/>
    </location>
</feature>
<feature type="region of interest" description="Disordered" evidence="1">
    <location>
        <begin position="239"/>
        <end position="326"/>
    </location>
</feature>
<feature type="compositionally biased region" description="Basic and acidic residues" evidence="1">
    <location>
        <begin position="51"/>
        <end position="76"/>
    </location>
</feature>
<reference evidence="3" key="2">
    <citation type="submission" date="2020-09" db="EMBL/GenBank/DDBJ databases">
        <authorList>
            <person name="Sun Q."/>
            <person name="Ohkuma M."/>
        </authorList>
    </citation>
    <scope>NUCLEOTIDE SEQUENCE</scope>
    <source>
        <strain evidence="3">JCM 4646</strain>
    </source>
</reference>
<keyword evidence="2" id="KW-1133">Transmembrane helix</keyword>
<dbReference type="RefSeq" id="WP_190210541.1">
    <property type="nucleotide sequence ID" value="NZ_BNBO01000008.1"/>
</dbReference>
<keyword evidence="2" id="KW-0812">Transmembrane</keyword>
<feature type="compositionally biased region" description="Basic and acidic residues" evidence="1">
    <location>
        <begin position="239"/>
        <end position="307"/>
    </location>
</feature>
<proteinExistence type="predicted"/>
<name>A0A919FKK2_9ACTN</name>
<sequence length="444" mass="48349">MSSSGLIYAVIVGAWAAYLVPMWLRRQDELNEARPTERFSTAIRLLAGRSAMERRASRVLGDDVRDERSTDDRTGDDPGAEGRSGDEPSDDGRSDDGRLQGDLPDDDRPESDPAGGERPAPDDRAVPGVPAGRSTPPAQEGHVPRSGERASERAAERPSERRLGAERRARLLARRRRMVTVLFLAFALGAIAAAVLGLAFLWAPAVPAALLTLYIGHLRKLERQRFEVKLDRDRAAQAAERLRQRENRRAEAGRSDAGRQEQGRQDQGRQESGRREPGRPDQGRHDAARADSARPDEARAEDTRPERAAASPRETPYDAAHAADRGRPHLRIAADPAPHDVRPATAASALVEATDHEEWVDGIRERGAAGPDSWEPVPVPLPTYVTAPVAPRVTRGLDLGAPGTWTAGRPAEPRSTPLFDQYAEPPAAAPAEDGYDTRPRAANE</sequence>
<dbReference type="Proteomes" id="UP000617734">
    <property type="component" value="Unassembled WGS sequence"/>
</dbReference>
<feature type="transmembrane region" description="Helical" evidence="2">
    <location>
        <begin position="178"/>
        <end position="203"/>
    </location>
</feature>
<dbReference type="AlphaFoldDB" id="A0A919FKK2"/>
<keyword evidence="2" id="KW-0472">Membrane</keyword>
<protein>
    <submittedName>
        <fullName evidence="3">Uncharacterized protein</fullName>
    </submittedName>
</protein>